<dbReference type="PANTHER" id="PTHR46260:SF3">
    <property type="entry name" value="RING-TYPE DOMAIN-CONTAINING PROTEIN"/>
    <property type="match status" value="1"/>
</dbReference>
<dbReference type="EMBL" id="CAJJDM010000010">
    <property type="protein sequence ID" value="CAD8049245.1"/>
    <property type="molecule type" value="Genomic_DNA"/>
</dbReference>
<gene>
    <name evidence="3" type="ORF">PPRIM_AZ9-3.1.T0130359</name>
</gene>
<keyword evidence="2" id="KW-0677">Repeat</keyword>
<evidence type="ECO:0000256" key="1">
    <source>
        <dbReference type="ARBA" id="ARBA00022441"/>
    </source>
</evidence>
<evidence type="ECO:0000256" key="2">
    <source>
        <dbReference type="ARBA" id="ARBA00022737"/>
    </source>
</evidence>
<dbReference type="InterPro" id="IPR051746">
    <property type="entry name" value="Kelch_domain_containing_8"/>
</dbReference>
<keyword evidence="1" id="KW-0880">Kelch repeat</keyword>
<comment type="caution">
    <text evidence="3">The sequence shown here is derived from an EMBL/GenBank/DDBJ whole genome shotgun (WGS) entry which is preliminary data.</text>
</comment>
<accession>A0A8S1K607</accession>
<dbReference type="InterPro" id="IPR006652">
    <property type="entry name" value="Kelch_1"/>
</dbReference>
<proteinExistence type="predicted"/>
<protein>
    <recommendedName>
        <fullName evidence="5">B box-type domain-containing protein</fullName>
    </recommendedName>
</protein>
<evidence type="ECO:0000313" key="3">
    <source>
        <dbReference type="EMBL" id="CAD8049245.1"/>
    </source>
</evidence>
<dbReference type="AlphaFoldDB" id="A0A8S1K607"/>
<reference evidence="3" key="1">
    <citation type="submission" date="2021-01" db="EMBL/GenBank/DDBJ databases">
        <authorList>
            <consortium name="Genoscope - CEA"/>
            <person name="William W."/>
        </authorList>
    </citation>
    <scope>NUCLEOTIDE SEQUENCE</scope>
</reference>
<dbReference type="PANTHER" id="PTHR46260">
    <property type="entry name" value="RING-TYPE DOMAIN-CONTAINING PROTEIN"/>
    <property type="match status" value="1"/>
</dbReference>
<keyword evidence="4" id="KW-1185">Reference proteome</keyword>
<name>A0A8S1K607_PARPR</name>
<sequence length="538" mass="62192">MSQSMSQSFLVKHYCQNHPTEQLTSFCSTVDCLKPLCKECIESHTQYHNQLSSTANIESLVNVKLLCQKKIQSGIIEIQKIQQIVNQYGQTEYEDQTIKDIKKAKENVMNLVNQYFTLLEDQYKQYIETQTNSQQIFIQQQENVQNFINELENLYVGLESSNQINVIKSVCTLDIKKNQLKFRKVMKNLQNLQQNNPSMIQLNQVNLQHIQQALSNYVQIEFVPLQENLLLNTSQISSVYQETYLQQNEFFKNKYKLLHFFETGKSILWLYDLSLPNQLWRPVQISNYIEVLPFSKSLITPDGQIYLTGGSLPNKKKSNKIYQFNFLNYQLQEIGQMNNGRSSHGLIWKQNELFIIGGYLDNLQITNQCEAFDCINKRIIKLPNLSNALGSPSVSIFNDIVTVAGGIMQNMSINQQIEFLQKDNWVSCIITSQLTTMASMMCSIQIEQNQLMLFGGYSENNKGSKECTILEINDKTAKVIQTKQLPQAEGFWNNIPIIHQGRILALQNVVLDNQGNCAHDQRRILIYDGTFWKYNDLK</sequence>
<dbReference type="Proteomes" id="UP000688137">
    <property type="component" value="Unassembled WGS sequence"/>
</dbReference>
<dbReference type="OMA" id="ESHTQYH"/>
<evidence type="ECO:0000313" key="4">
    <source>
        <dbReference type="Proteomes" id="UP000688137"/>
    </source>
</evidence>
<organism evidence="3 4">
    <name type="scientific">Paramecium primaurelia</name>
    <dbReference type="NCBI Taxonomy" id="5886"/>
    <lineage>
        <taxon>Eukaryota</taxon>
        <taxon>Sar</taxon>
        <taxon>Alveolata</taxon>
        <taxon>Ciliophora</taxon>
        <taxon>Intramacronucleata</taxon>
        <taxon>Oligohymenophorea</taxon>
        <taxon>Peniculida</taxon>
        <taxon>Parameciidae</taxon>
        <taxon>Paramecium</taxon>
    </lineage>
</organism>
<evidence type="ECO:0008006" key="5">
    <source>
        <dbReference type="Google" id="ProtNLM"/>
    </source>
</evidence>
<dbReference type="SMART" id="SM00612">
    <property type="entry name" value="Kelch"/>
    <property type="match status" value="2"/>
</dbReference>